<organism evidence="2 3">
    <name type="scientific">Mycena albidolilacea</name>
    <dbReference type="NCBI Taxonomy" id="1033008"/>
    <lineage>
        <taxon>Eukaryota</taxon>
        <taxon>Fungi</taxon>
        <taxon>Dikarya</taxon>
        <taxon>Basidiomycota</taxon>
        <taxon>Agaricomycotina</taxon>
        <taxon>Agaricomycetes</taxon>
        <taxon>Agaricomycetidae</taxon>
        <taxon>Agaricales</taxon>
        <taxon>Marasmiineae</taxon>
        <taxon>Mycenaceae</taxon>
        <taxon>Mycena</taxon>
    </lineage>
</organism>
<dbReference type="Proteomes" id="UP001218218">
    <property type="component" value="Unassembled WGS sequence"/>
</dbReference>
<keyword evidence="1" id="KW-0732">Signal</keyword>
<evidence type="ECO:0000313" key="2">
    <source>
        <dbReference type="EMBL" id="KAJ7315068.1"/>
    </source>
</evidence>
<comment type="caution">
    <text evidence="2">The sequence shown here is derived from an EMBL/GenBank/DDBJ whole genome shotgun (WGS) entry which is preliminary data.</text>
</comment>
<dbReference type="AlphaFoldDB" id="A0AAD6ZBF4"/>
<feature type="signal peptide" evidence="1">
    <location>
        <begin position="1"/>
        <end position="16"/>
    </location>
</feature>
<proteinExistence type="predicted"/>
<name>A0AAD6ZBF4_9AGAR</name>
<sequence>MTSFSLLVSLFPAAAAVAVVAVLLGAGVAGFGVAVEVEAFCVVGAGCLEAPGVLGAVRLHKNTGIRSWYRLNTAEIDEVQMRVDSAAEVDTHLEKPAGTHCYHYTKQVILGQEATPARINVAVVNTTARMMAIMESRVVVFIVPPDPTILFDEQTAFGMVSSADLGAMDVGGSERLERMWQLFMMVEAIWIVTWIGTILGATKKPAQLVSIMVLRFPFEVCSHAASLEYAGKITPHEGFIHSIRCYYFALAILSPSRSLHGSSGWTSTAEGTAHPAAATMFELHGGIMAYEHLQAVAPELTAQQVGDIVQSNVLHTSEWSSGKLSATRTLISLSTLFDVCGYDAQGPGSLDFLIDRKTVQESRRSIRVATLRPRNLIEVVQREFVGKPDCLLSHFHNSTDEFLKLVRKEPLVSADE</sequence>
<feature type="chain" id="PRO_5042120551" evidence="1">
    <location>
        <begin position="17"/>
        <end position="416"/>
    </location>
</feature>
<dbReference type="EMBL" id="JARIHO010000064">
    <property type="protein sequence ID" value="KAJ7315068.1"/>
    <property type="molecule type" value="Genomic_DNA"/>
</dbReference>
<evidence type="ECO:0000313" key="3">
    <source>
        <dbReference type="Proteomes" id="UP001218218"/>
    </source>
</evidence>
<accession>A0AAD6ZBF4</accession>
<gene>
    <name evidence="2" type="ORF">DFH08DRAFT_821028</name>
</gene>
<protein>
    <submittedName>
        <fullName evidence="2">Uncharacterized protein</fullName>
    </submittedName>
</protein>
<reference evidence="2" key="1">
    <citation type="submission" date="2023-03" db="EMBL/GenBank/DDBJ databases">
        <title>Massive genome expansion in bonnet fungi (Mycena s.s.) driven by repeated elements and novel gene families across ecological guilds.</title>
        <authorList>
            <consortium name="Lawrence Berkeley National Laboratory"/>
            <person name="Harder C.B."/>
            <person name="Miyauchi S."/>
            <person name="Viragh M."/>
            <person name="Kuo A."/>
            <person name="Thoen E."/>
            <person name="Andreopoulos B."/>
            <person name="Lu D."/>
            <person name="Skrede I."/>
            <person name="Drula E."/>
            <person name="Henrissat B."/>
            <person name="Morin E."/>
            <person name="Kohler A."/>
            <person name="Barry K."/>
            <person name="LaButti K."/>
            <person name="Morin E."/>
            <person name="Salamov A."/>
            <person name="Lipzen A."/>
            <person name="Mereny Z."/>
            <person name="Hegedus B."/>
            <person name="Baldrian P."/>
            <person name="Stursova M."/>
            <person name="Weitz H."/>
            <person name="Taylor A."/>
            <person name="Grigoriev I.V."/>
            <person name="Nagy L.G."/>
            <person name="Martin F."/>
            <person name="Kauserud H."/>
        </authorList>
    </citation>
    <scope>NUCLEOTIDE SEQUENCE</scope>
    <source>
        <strain evidence="2">CBHHK002</strain>
    </source>
</reference>
<keyword evidence="3" id="KW-1185">Reference proteome</keyword>
<evidence type="ECO:0000256" key="1">
    <source>
        <dbReference type="SAM" id="SignalP"/>
    </source>
</evidence>